<dbReference type="Pfam" id="PF13517">
    <property type="entry name" value="FG-GAP_3"/>
    <property type="match status" value="2"/>
</dbReference>
<sequence>MDGGRRRGKGRAVKVWLGLLLLPLAVVAFFYGHDLVLGLHRPYGPGRPSDRWPELGTPWPMHPVDNPGDWIPNGLDVADVNGDGFPDFVVNYEWTGRIRVVFHPGPDLSPDRYWPAANAGTFVNAENAAFGDLDGDGVVDIVVVQGVEHHGDPAAVRILWGERVPDPAAAPSGYAWADGGPLSESVGLGHYLYVKVADLDGSGYPDVVVGGRAARVAGRARTPEALGGLTWTGIRWFRNPRSWGGDPRDPAQWRTHAIDPAVPSGHGFALADLDGDGLLDLVVNNADWDTLDGEKAILLYRNPGSDRIEEPWPVVVLYRSPEFYGKEQVAVADLDGDGRLDIVAQSENVVHLFWNRGEQGGLSFEHETIAKHPALRWRSRPIAVADLNSDGRPDIIGAAIHRDGQLPKDVAAVWWLEQTADGWVPHVIKWGSGFLGLGTFNGEKWDNLVLLDVNGDGRLDLVANVEEMNRLRSLLAVVWFAGPVP</sequence>
<dbReference type="AlphaFoldDB" id="A0A410FTJ1"/>
<dbReference type="Proteomes" id="UP000287233">
    <property type="component" value="Chromosome"/>
</dbReference>
<reference evidence="4" key="1">
    <citation type="submission" date="2018-12" db="EMBL/GenBank/DDBJ databases">
        <title>Complete genome sequence of an uncultured bacterium of the candidate phylum Bipolaricaulota.</title>
        <authorList>
            <person name="Kadnikov V.V."/>
            <person name="Mardanov A.V."/>
            <person name="Beletsky A.V."/>
            <person name="Frank Y.A."/>
            <person name="Karnachuk O.V."/>
            <person name="Ravin N.V."/>
        </authorList>
    </citation>
    <scope>NUCLEOTIDE SEQUENCE [LARGE SCALE GENOMIC DNA]</scope>
</reference>
<evidence type="ECO:0000313" key="3">
    <source>
        <dbReference type="EMBL" id="QAA76407.1"/>
    </source>
</evidence>
<evidence type="ECO:0000256" key="2">
    <source>
        <dbReference type="SAM" id="Phobius"/>
    </source>
</evidence>
<organism evidence="3 4">
    <name type="scientific">Bipolaricaulis sibiricus</name>
    <dbReference type="NCBI Taxonomy" id="2501609"/>
    <lineage>
        <taxon>Bacteria</taxon>
        <taxon>Candidatus Bipolaricaulota</taxon>
        <taxon>Candidatus Bipolaricaulia</taxon>
        <taxon>Candidatus Bipolaricaulales</taxon>
        <taxon>Candidatus Bipolaricaulaceae</taxon>
        <taxon>Candidatus Bipolaricaulis</taxon>
    </lineage>
</organism>
<dbReference type="PANTHER" id="PTHR46580">
    <property type="entry name" value="SENSOR KINASE-RELATED"/>
    <property type="match status" value="1"/>
</dbReference>
<dbReference type="SUPFAM" id="SSF69318">
    <property type="entry name" value="Integrin alpha N-terminal domain"/>
    <property type="match status" value="2"/>
</dbReference>
<evidence type="ECO:0000313" key="4">
    <source>
        <dbReference type="Proteomes" id="UP000287233"/>
    </source>
</evidence>
<keyword evidence="1" id="KW-0732">Signal</keyword>
<dbReference type="PANTHER" id="PTHR46580:SF4">
    <property type="entry name" value="ATP_GTP-BINDING PROTEIN"/>
    <property type="match status" value="1"/>
</dbReference>
<protein>
    <recommendedName>
        <fullName evidence="5">VCBS repeat-containing protein</fullName>
    </recommendedName>
</protein>
<keyword evidence="2" id="KW-0812">Transmembrane</keyword>
<dbReference type="InterPro" id="IPR028994">
    <property type="entry name" value="Integrin_alpha_N"/>
</dbReference>
<dbReference type="EMBL" id="CP034928">
    <property type="protein sequence ID" value="QAA76407.1"/>
    <property type="molecule type" value="Genomic_DNA"/>
</dbReference>
<evidence type="ECO:0008006" key="5">
    <source>
        <dbReference type="Google" id="ProtNLM"/>
    </source>
</evidence>
<dbReference type="KEGG" id="bih:BIP78_0641"/>
<feature type="transmembrane region" description="Helical" evidence="2">
    <location>
        <begin position="12"/>
        <end position="32"/>
    </location>
</feature>
<dbReference type="Gene3D" id="2.130.10.130">
    <property type="entry name" value="Integrin alpha, N-terminal"/>
    <property type="match status" value="2"/>
</dbReference>
<keyword evidence="2" id="KW-1133">Transmembrane helix</keyword>
<dbReference type="InterPro" id="IPR013517">
    <property type="entry name" value="FG-GAP"/>
</dbReference>
<gene>
    <name evidence="3" type="ORF">BIP78_0641</name>
</gene>
<keyword evidence="2" id="KW-0472">Membrane</keyword>
<proteinExistence type="predicted"/>
<name>A0A410FTJ1_BIPS1</name>
<accession>A0A410FTJ1</accession>
<evidence type="ECO:0000256" key="1">
    <source>
        <dbReference type="ARBA" id="ARBA00022729"/>
    </source>
</evidence>